<dbReference type="SMART" id="SM00386">
    <property type="entry name" value="HAT"/>
    <property type="match status" value="2"/>
</dbReference>
<dbReference type="SUPFAM" id="SSF48452">
    <property type="entry name" value="TPR-like"/>
    <property type="match status" value="1"/>
</dbReference>
<dbReference type="GO" id="GO:0000974">
    <property type="term" value="C:Prp19 complex"/>
    <property type="evidence" value="ECO:0007669"/>
    <property type="project" value="TreeGrafter"/>
</dbReference>
<keyword evidence="3" id="KW-0507">mRNA processing</keyword>
<dbReference type="AlphaFoldDB" id="A0A2K3KBY9"/>
<feature type="non-terminal residue" evidence="7">
    <location>
        <position position="86"/>
    </location>
</feature>
<comment type="similarity">
    <text evidence="2">Belongs to the crooked-neck family.</text>
</comment>
<dbReference type="InterPro" id="IPR045075">
    <property type="entry name" value="Syf1-like"/>
</dbReference>
<reference evidence="7 8" key="2">
    <citation type="journal article" date="2017" name="Front. Plant Sci.">
        <title>Gene Classification and Mining of Molecular Markers Useful in Red Clover (Trifolium pratense) Breeding.</title>
        <authorList>
            <person name="Istvanek J."/>
            <person name="Dluhosova J."/>
            <person name="Dluhos P."/>
            <person name="Patkova L."/>
            <person name="Nedelnik J."/>
            <person name="Repkova J."/>
        </authorList>
    </citation>
    <scope>NUCLEOTIDE SEQUENCE [LARGE SCALE GENOMIC DNA]</scope>
    <source>
        <strain evidence="8">cv. Tatra</strain>
        <tissue evidence="7">Young leaves</tissue>
    </source>
</reference>
<evidence type="ECO:0000256" key="5">
    <source>
        <dbReference type="ARBA" id="ARBA00023187"/>
    </source>
</evidence>
<dbReference type="GO" id="GO:0071007">
    <property type="term" value="C:U2-type catalytic step 2 spliceosome"/>
    <property type="evidence" value="ECO:0007669"/>
    <property type="project" value="TreeGrafter"/>
</dbReference>
<comment type="subcellular location">
    <subcellularLocation>
        <location evidence="1">Nucleus</location>
    </subcellularLocation>
</comment>
<dbReference type="GO" id="GO:0000245">
    <property type="term" value="P:spliceosomal complex assembly"/>
    <property type="evidence" value="ECO:0007669"/>
    <property type="project" value="TreeGrafter"/>
</dbReference>
<evidence type="ECO:0000256" key="4">
    <source>
        <dbReference type="ARBA" id="ARBA00022737"/>
    </source>
</evidence>
<keyword evidence="4" id="KW-0677">Repeat</keyword>
<dbReference type="Pfam" id="PF02184">
    <property type="entry name" value="HAT"/>
    <property type="match status" value="1"/>
</dbReference>
<evidence type="ECO:0000313" key="8">
    <source>
        <dbReference type="Proteomes" id="UP000236291"/>
    </source>
</evidence>
<dbReference type="STRING" id="57577.A0A2K3KBY9"/>
<dbReference type="PANTHER" id="PTHR11246:SF3">
    <property type="entry name" value="CROOKED NECK-LIKE PROTEIN 1"/>
    <property type="match status" value="1"/>
</dbReference>
<comment type="caution">
    <text evidence="7">The sequence shown here is derived from an EMBL/GenBank/DDBJ whole genome shotgun (WGS) entry which is preliminary data.</text>
</comment>
<evidence type="ECO:0000313" key="7">
    <source>
        <dbReference type="EMBL" id="PNX63773.1"/>
    </source>
</evidence>
<dbReference type="Proteomes" id="UP000236291">
    <property type="component" value="Unassembled WGS sequence"/>
</dbReference>
<dbReference type="Gene3D" id="1.25.40.10">
    <property type="entry name" value="Tetratricopeptide repeat domain"/>
    <property type="match status" value="1"/>
</dbReference>
<dbReference type="InterPro" id="IPR011990">
    <property type="entry name" value="TPR-like_helical_dom_sf"/>
</dbReference>
<gene>
    <name evidence="7" type="ORF">L195_g061791</name>
</gene>
<dbReference type="GO" id="GO:0071014">
    <property type="term" value="C:post-mRNA release spliceosomal complex"/>
    <property type="evidence" value="ECO:0007669"/>
    <property type="project" value="TreeGrafter"/>
</dbReference>
<dbReference type="PANTHER" id="PTHR11246">
    <property type="entry name" value="PRE-MRNA SPLICING FACTOR"/>
    <property type="match status" value="1"/>
</dbReference>
<evidence type="ECO:0000256" key="2">
    <source>
        <dbReference type="ARBA" id="ARBA00008644"/>
    </source>
</evidence>
<keyword evidence="6" id="KW-0539">Nucleus</keyword>
<evidence type="ECO:0000256" key="3">
    <source>
        <dbReference type="ARBA" id="ARBA00022664"/>
    </source>
</evidence>
<evidence type="ECO:0000256" key="6">
    <source>
        <dbReference type="ARBA" id="ARBA00023242"/>
    </source>
</evidence>
<dbReference type="EMBL" id="ASHM01158518">
    <property type="protein sequence ID" value="PNX63773.1"/>
    <property type="molecule type" value="Genomic_DNA"/>
</dbReference>
<keyword evidence="5" id="KW-0508">mRNA splicing</keyword>
<name>A0A2K3KBY9_TRIPR</name>
<reference evidence="7 8" key="1">
    <citation type="journal article" date="2014" name="Am. J. Bot.">
        <title>Genome assembly and annotation for red clover (Trifolium pratense; Fabaceae).</title>
        <authorList>
            <person name="Istvanek J."/>
            <person name="Jaros M."/>
            <person name="Krenek A."/>
            <person name="Repkova J."/>
        </authorList>
    </citation>
    <scope>NUCLEOTIDE SEQUENCE [LARGE SCALE GENOMIC DNA]</scope>
    <source>
        <strain evidence="8">cv. Tatra</strain>
        <tissue evidence="7">Young leaves</tissue>
    </source>
</reference>
<dbReference type="GO" id="GO:0071011">
    <property type="term" value="C:precatalytic spliceosome"/>
    <property type="evidence" value="ECO:0007669"/>
    <property type="project" value="TreeGrafter"/>
</dbReference>
<sequence length="86" mass="10090">MEEMDGNVARTRGVFERWMECMPIQHGWLCYIKFELRHNEIERARAIFERFVVCHPTVDAWIRYANFEVKNGEVVKAGNVTQNGSA</sequence>
<evidence type="ECO:0000256" key="1">
    <source>
        <dbReference type="ARBA" id="ARBA00004123"/>
    </source>
</evidence>
<organism evidence="7 8">
    <name type="scientific">Trifolium pratense</name>
    <name type="common">Red clover</name>
    <dbReference type="NCBI Taxonomy" id="57577"/>
    <lineage>
        <taxon>Eukaryota</taxon>
        <taxon>Viridiplantae</taxon>
        <taxon>Streptophyta</taxon>
        <taxon>Embryophyta</taxon>
        <taxon>Tracheophyta</taxon>
        <taxon>Spermatophyta</taxon>
        <taxon>Magnoliopsida</taxon>
        <taxon>eudicotyledons</taxon>
        <taxon>Gunneridae</taxon>
        <taxon>Pentapetalae</taxon>
        <taxon>rosids</taxon>
        <taxon>fabids</taxon>
        <taxon>Fabales</taxon>
        <taxon>Fabaceae</taxon>
        <taxon>Papilionoideae</taxon>
        <taxon>50 kb inversion clade</taxon>
        <taxon>NPAAA clade</taxon>
        <taxon>Hologalegina</taxon>
        <taxon>IRL clade</taxon>
        <taxon>Trifolieae</taxon>
        <taxon>Trifolium</taxon>
    </lineage>
</organism>
<dbReference type="InterPro" id="IPR003107">
    <property type="entry name" value="HAT"/>
</dbReference>
<accession>A0A2K3KBY9</accession>
<proteinExistence type="inferred from homology"/>
<protein>
    <submittedName>
        <fullName evidence="7">Crooked neck 1-like protein</fullName>
    </submittedName>
</protein>